<evidence type="ECO:0000256" key="3">
    <source>
        <dbReference type="ARBA" id="ARBA00022452"/>
    </source>
</evidence>
<sequence>MLSLQQQETRFFVSPKLGVNVMLTDTINAHASSGLAFKPSGFSIANINTNLSHYNQETTWHNELGITIEEMAGQLSLSFTGFYYAITDYQIERYFTEFDYGIANAAKAHSYGFEAESEWRLNENLSLQTQIGYTQTRFDTYRDPITDADYAGNMAPFIPETNGLLALQYQHPQGYFARAEWQFTGTTYFDDSNTALMRQNSYDLAHLRIGYEHKPFSAYAFVSNLGDNRYYTSKFLGVSGVPGEPRLIGVKLTVDF</sequence>
<dbReference type="Gene3D" id="2.40.170.20">
    <property type="entry name" value="TonB-dependent receptor, beta-barrel domain"/>
    <property type="match status" value="1"/>
</dbReference>
<keyword evidence="13" id="KW-1185">Reference proteome</keyword>
<dbReference type="InterPro" id="IPR039426">
    <property type="entry name" value="TonB-dep_rcpt-like"/>
</dbReference>
<dbReference type="Proteomes" id="UP000033684">
    <property type="component" value="Unassembled WGS sequence"/>
</dbReference>
<evidence type="ECO:0000256" key="8">
    <source>
        <dbReference type="ARBA" id="ARBA00023077"/>
    </source>
</evidence>
<protein>
    <recommendedName>
        <fullName evidence="11">TonB-dependent receptor-like beta-barrel domain-containing protein</fullName>
    </recommendedName>
</protein>
<dbReference type="AlphaFoldDB" id="A0A0F3IK49"/>
<keyword evidence="4" id="KW-0410">Iron transport</keyword>
<keyword evidence="3" id="KW-1134">Transmembrane beta strand</keyword>
<dbReference type="GO" id="GO:0009279">
    <property type="term" value="C:cell outer membrane"/>
    <property type="evidence" value="ECO:0007669"/>
    <property type="project" value="UniProtKB-SubCell"/>
</dbReference>
<evidence type="ECO:0000256" key="6">
    <source>
        <dbReference type="ARBA" id="ARBA00023004"/>
    </source>
</evidence>
<comment type="subcellular location">
    <subcellularLocation>
        <location evidence="1">Cell outer membrane</location>
        <topology evidence="1">Multi-pass membrane protein</topology>
    </subcellularLocation>
</comment>
<feature type="domain" description="TonB-dependent receptor-like beta-barrel" evidence="11">
    <location>
        <begin position="12"/>
        <end position="225"/>
    </location>
</feature>
<keyword evidence="5" id="KW-0812">Transmembrane</keyword>
<evidence type="ECO:0000256" key="4">
    <source>
        <dbReference type="ARBA" id="ARBA00022496"/>
    </source>
</evidence>
<evidence type="ECO:0000313" key="12">
    <source>
        <dbReference type="EMBL" id="KJV06923.1"/>
    </source>
</evidence>
<reference evidence="12 13" key="2">
    <citation type="journal article" date="2016" name="Microb. Ecol.">
        <title>Genome Characteristics of a Novel Type I Methanotroph (Sn10-6) Isolated from a Flooded Indian Rice Field.</title>
        <authorList>
            <person name="Rahalkar M.C."/>
            <person name="Pandit P.S."/>
            <person name="Dhakephalkar P.K."/>
            <person name="Pore S."/>
            <person name="Arora P."/>
            <person name="Kapse N."/>
        </authorList>
    </citation>
    <scope>NUCLEOTIDE SEQUENCE [LARGE SCALE GENOMIC DNA]</scope>
    <source>
        <strain evidence="12 13">Sn10-6</strain>
    </source>
</reference>
<name>A0A0F3IK49_9GAMM</name>
<keyword evidence="6" id="KW-0408">Iron</keyword>
<evidence type="ECO:0000256" key="1">
    <source>
        <dbReference type="ARBA" id="ARBA00004571"/>
    </source>
</evidence>
<evidence type="ECO:0000313" key="13">
    <source>
        <dbReference type="Proteomes" id="UP000033684"/>
    </source>
</evidence>
<reference evidence="13" key="1">
    <citation type="submission" date="2015-03" db="EMBL/GenBank/DDBJ databases">
        <title>Draft genome sequence of a novel methanotroph (Sn10-6) isolated from flooded ricefield rhizosphere in India.</title>
        <authorList>
            <person name="Pandit P.S."/>
            <person name="Pore S.D."/>
            <person name="Arora P."/>
            <person name="Kapse N.G."/>
            <person name="Dhakephalkar P.K."/>
            <person name="Rahalkar M.C."/>
        </authorList>
    </citation>
    <scope>NUCLEOTIDE SEQUENCE [LARGE SCALE GENOMIC DNA]</scope>
    <source>
        <strain evidence="13">Sn10-6</strain>
    </source>
</reference>
<proteinExistence type="predicted"/>
<organism evidence="12 13">
    <name type="scientific">Methylocucumis oryzae</name>
    <dbReference type="NCBI Taxonomy" id="1632867"/>
    <lineage>
        <taxon>Bacteria</taxon>
        <taxon>Pseudomonadati</taxon>
        <taxon>Pseudomonadota</taxon>
        <taxon>Gammaproteobacteria</taxon>
        <taxon>Methylococcales</taxon>
        <taxon>Methylococcaceae</taxon>
        <taxon>Methylocucumis</taxon>
    </lineage>
</organism>
<keyword evidence="2" id="KW-0813">Transport</keyword>
<evidence type="ECO:0000256" key="10">
    <source>
        <dbReference type="ARBA" id="ARBA00023237"/>
    </source>
</evidence>
<dbReference type="InterPro" id="IPR036942">
    <property type="entry name" value="Beta-barrel_TonB_sf"/>
</dbReference>
<dbReference type="EMBL" id="LAJX01000075">
    <property type="protein sequence ID" value="KJV06923.1"/>
    <property type="molecule type" value="Genomic_DNA"/>
</dbReference>
<evidence type="ECO:0000256" key="2">
    <source>
        <dbReference type="ARBA" id="ARBA00022448"/>
    </source>
</evidence>
<evidence type="ECO:0000256" key="5">
    <source>
        <dbReference type="ARBA" id="ARBA00022692"/>
    </source>
</evidence>
<dbReference type="SUPFAM" id="SSF56935">
    <property type="entry name" value="Porins"/>
    <property type="match status" value="1"/>
</dbReference>
<gene>
    <name evidence="12" type="ORF">VZ94_08160</name>
</gene>
<dbReference type="Pfam" id="PF00593">
    <property type="entry name" value="TonB_dep_Rec_b-barrel"/>
    <property type="match status" value="1"/>
</dbReference>
<dbReference type="InterPro" id="IPR000531">
    <property type="entry name" value="Beta-barrel_TonB"/>
</dbReference>
<dbReference type="PANTHER" id="PTHR32552">
    <property type="entry name" value="FERRICHROME IRON RECEPTOR-RELATED"/>
    <property type="match status" value="1"/>
</dbReference>
<keyword evidence="9" id="KW-0472">Membrane</keyword>
<keyword evidence="7" id="KW-0406">Ion transport</keyword>
<accession>A0A0F3IK49</accession>
<evidence type="ECO:0000259" key="11">
    <source>
        <dbReference type="Pfam" id="PF00593"/>
    </source>
</evidence>
<evidence type="ECO:0000256" key="7">
    <source>
        <dbReference type="ARBA" id="ARBA00023065"/>
    </source>
</evidence>
<keyword evidence="8" id="KW-0798">TonB box</keyword>
<dbReference type="PANTHER" id="PTHR32552:SF81">
    <property type="entry name" value="TONB-DEPENDENT OUTER MEMBRANE RECEPTOR"/>
    <property type="match status" value="1"/>
</dbReference>
<evidence type="ECO:0000256" key="9">
    <source>
        <dbReference type="ARBA" id="ARBA00023136"/>
    </source>
</evidence>
<comment type="caution">
    <text evidence="12">The sequence shown here is derived from an EMBL/GenBank/DDBJ whole genome shotgun (WGS) entry which is preliminary data.</text>
</comment>
<dbReference type="GO" id="GO:0006826">
    <property type="term" value="P:iron ion transport"/>
    <property type="evidence" value="ECO:0007669"/>
    <property type="project" value="UniProtKB-KW"/>
</dbReference>
<keyword evidence="10" id="KW-0998">Cell outer membrane</keyword>